<proteinExistence type="predicted"/>
<accession>A0A5R9F318</accession>
<dbReference type="Pfam" id="PF10752">
    <property type="entry name" value="DUF2533"/>
    <property type="match status" value="1"/>
</dbReference>
<comment type="caution">
    <text evidence="1">The sequence shown here is derived from an EMBL/GenBank/DDBJ whole genome shotgun (WGS) entry which is preliminary data.</text>
</comment>
<protein>
    <submittedName>
        <fullName evidence="1">DUF2533 family protein</fullName>
    </submittedName>
</protein>
<evidence type="ECO:0000313" key="1">
    <source>
        <dbReference type="EMBL" id="TLS36716.1"/>
    </source>
</evidence>
<reference evidence="1 2" key="1">
    <citation type="submission" date="2019-04" db="EMBL/GenBank/DDBJ databases">
        <title>Bacillus caeni sp. nov., a bacterium isolated from mangrove sediment.</title>
        <authorList>
            <person name="Huang H."/>
            <person name="Mo K."/>
            <person name="Hu Y."/>
        </authorList>
    </citation>
    <scope>NUCLEOTIDE SEQUENCE [LARGE SCALE GENOMIC DNA]</scope>
    <source>
        <strain evidence="1 2">HB172195</strain>
    </source>
</reference>
<dbReference type="OrthoDB" id="2679622at2"/>
<dbReference type="Proteomes" id="UP000308230">
    <property type="component" value="Unassembled WGS sequence"/>
</dbReference>
<dbReference type="AlphaFoldDB" id="A0A5R9F318"/>
<dbReference type="InterPro" id="IPR019688">
    <property type="entry name" value="DUF2533"/>
</dbReference>
<gene>
    <name evidence="1" type="ORF">FCL54_14480</name>
</gene>
<organism evidence="1 2">
    <name type="scientific">Exobacillus caeni</name>
    <dbReference type="NCBI Taxonomy" id="2574798"/>
    <lineage>
        <taxon>Bacteria</taxon>
        <taxon>Bacillati</taxon>
        <taxon>Bacillota</taxon>
        <taxon>Bacilli</taxon>
        <taxon>Bacillales</taxon>
        <taxon>Guptibacillaceae</taxon>
        <taxon>Exobacillus</taxon>
    </lineage>
</organism>
<dbReference type="EMBL" id="SWLG01000009">
    <property type="protein sequence ID" value="TLS36716.1"/>
    <property type="molecule type" value="Genomic_DNA"/>
</dbReference>
<sequence length="87" mass="10335">MSVHKDISNHLDQKNRIVRMFVKLDQKREELIDEAVKRCRENEPISVDEINDVTTEINELAREGVVPPRKHVTKDMIEEYTEKKYGR</sequence>
<keyword evidence="2" id="KW-1185">Reference proteome</keyword>
<dbReference type="RefSeq" id="WP_138127448.1">
    <property type="nucleotide sequence ID" value="NZ_SWLG01000009.1"/>
</dbReference>
<name>A0A5R9F318_9BACL</name>
<evidence type="ECO:0000313" key="2">
    <source>
        <dbReference type="Proteomes" id="UP000308230"/>
    </source>
</evidence>